<evidence type="ECO:0000313" key="3">
    <source>
        <dbReference type="Proteomes" id="UP000026915"/>
    </source>
</evidence>
<gene>
    <name evidence="2" type="ORF">TCM_019905</name>
</gene>
<proteinExistence type="predicted"/>
<dbReference type="Gramene" id="EOY04716">
    <property type="protein sequence ID" value="EOY04716"/>
    <property type="gene ID" value="TCM_019905"/>
</dbReference>
<accession>A0A061EIQ1</accession>
<organism evidence="2 3">
    <name type="scientific">Theobroma cacao</name>
    <name type="common">Cacao</name>
    <name type="synonym">Cocoa</name>
    <dbReference type="NCBI Taxonomy" id="3641"/>
    <lineage>
        <taxon>Eukaryota</taxon>
        <taxon>Viridiplantae</taxon>
        <taxon>Streptophyta</taxon>
        <taxon>Embryophyta</taxon>
        <taxon>Tracheophyta</taxon>
        <taxon>Spermatophyta</taxon>
        <taxon>Magnoliopsida</taxon>
        <taxon>eudicotyledons</taxon>
        <taxon>Gunneridae</taxon>
        <taxon>Pentapetalae</taxon>
        <taxon>rosids</taxon>
        <taxon>malvids</taxon>
        <taxon>Malvales</taxon>
        <taxon>Malvaceae</taxon>
        <taxon>Byttnerioideae</taxon>
        <taxon>Theobroma</taxon>
    </lineage>
</organism>
<dbReference type="InParanoid" id="A0A061EIQ1"/>
<protein>
    <submittedName>
        <fullName evidence="2">Uncharacterized protein</fullName>
    </submittedName>
</protein>
<dbReference type="EMBL" id="CM001882">
    <property type="protein sequence ID" value="EOY04716.1"/>
    <property type="molecule type" value="Genomic_DNA"/>
</dbReference>
<dbReference type="Proteomes" id="UP000026915">
    <property type="component" value="Chromosome 4"/>
</dbReference>
<evidence type="ECO:0000256" key="1">
    <source>
        <dbReference type="SAM" id="SignalP"/>
    </source>
</evidence>
<feature type="chain" id="PRO_5001597038" evidence="1">
    <location>
        <begin position="22"/>
        <end position="85"/>
    </location>
</feature>
<keyword evidence="1" id="KW-0732">Signal</keyword>
<dbReference type="HOGENOM" id="CLU_167187_0_0_1"/>
<sequence>MAARLAILVLVLTSVLVLHECSRDMVAKEFNLGRVAEEEMGGVKLNVSPCTDKCNNGRQKWLCITTDFCYATEEDCEKFCLKPAA</sequence>
<dbReference type="AlphaFoldDB" id="A0A061EIQ1"/>
<reference evidence="2 3" key="1">
    <citation type="journal article" date="2013" name="Genome Biol.">
        <title>The genome sequence of the most widely cultivated cacao type and its use to identify candidate genes regulating pod color.</title>
        <authorList>
            <person name="Motamayor J.C."/>
            <person name="Mockaitis K."/>
            <person name="Schmutz J."/>
            <person name="Haiminen N."/>
            <person name="Iii D.L."/>
            <person name="Cornejo O."/>
            <person name="Findley S.D."/>
            <person name="Zheng P."/>
            <person name="Utro F."/>
            <person name="Royaert S."/>
            <person name="Saski C."/>
            <person name="Jenkins J."/>
            <person name="Podicheti R."/>
            <person name="Zhao M."/>
            <person name="Scheffler B.E."/>
            <person name="Stack J.C."/>
            <person name="Feltus F.A."/>
            <person name="Mustiga G.M."/>
            <person name="Amores F."/>
            <person name="Phillips W."/>
            <person name="Marelli J.P."/>
            <person name="May G.D."/>
            <person name="Shapiro H."/>
            <person name="Ma J."/>
            <person name="Bustamante C.D."/>
            <person name="Schnell R.J."/>
            <person name="Main D."/>
            <person name="Gilbert D."/>
            <person name="Parida L."/>
            <person name="Kuhn D.N."/>
        </authorList>
    </citation>
    <scope>NUCLEOTIDE SEQUENCE [LARGE SCALE GENOMIC DNA]</scope>
    <source>
        <strain evidence="3">cv. Matina 1-6</strain>
    </source>
</reference>
<name>A0A061EIQ1_THECC</name>
<evidence type="ECO:0000313" key="2">
    <source>
        <dbReference type="EMBL" id="EOY04716.1"/>
    </source>
</evidence>
<feature type="signal peptide" evidence="1">
    <location>
        <begin position="1"/>
        <end position="21"/>
    </location>
</feature>
<keyword evidence="3" id="KW-1185">Reference proteome</keyword>